<evidence type="ECO:0000313" key="14">
    <source>
        <dbReference type="Proteomes" id="UP000052976"/>
    </source>
</evidence>
<dbReference type="EMBL" id="KK719745">
    <property type="protein sequence ID" value="KFO65371.1"/>
    <property type="molecule type" value="Genomic_DNA"/>
</dbReference>
<organism evidence="13 14">
    <name type="scientific">Corvus brachyrhynchos</name>
    <name type="common">American crow</name>
    <dbReference type="NCBI Taxonomy" id="85066"/>
    <lineage>
        <taxon>Eukaryota</taxon>
        <taxon>Metazoa</taxon>
        <taxon>Chordata</taxon>
        <taxon>Craniata</taxon>
        <taxon>Vertebrata</taxon>
        <taxon>Euteleostomi</taxon>
        <taxon>Archelosauria</taxon>
        <taxon>Archosauria</taxon>
        <taxon>Dinosauria</taxon>
        <taxon>Saurischia</taxon>
        <taxon>Theropoda</taxon>
        <taxon>Coelurosauria</taxon>
        <taxon>Aves</taxon>
        <taxon>Neognathae</taxon>
        <taxon>Neoaves</taxon>
        <taxon>Telluraves</taxon>
        <taxon>Australaves</taxon>
        <taxon>Passeriformes</taxon>
        <taxon>Corvoidea</taxon>
        <taxon>Corvidae</taxon>
        <taxon>Corvus</taxon>
    </lineage>
</organism>
<feature type="signal peptide" evidence="12">
    <location>
        <begin position="1"/>
        <end position="17"/>
    </location>
</feature>
<evidence type="ECO:0000256" key="5">
    <source>
        <dbReference type="ARBA" id="ARBA00022692"/>
    </source>
</evidence>
<name>A0A091F7Z5_CORBR</name>
<feature type="transmembrane region" description="Helical" evidence="11">
    <location>
        <begin position="36"/>
        <end position="58"/>
    </location>
</feature>
<dbReference type="GO" id="GO:0005886">
    <property type="term" value="C:plasma membrane"/>
    <property type="evidence" value="ECO:0007669"/>
    <property type="project" value="UniProtKB-SubCell"/>
</dbReference>
<sequence length="94" mass="10478">PFWLALLVAILVQHLLAHSQFLEQHSLRKELTNRRALYIVTFLLFPTNVLLGVLAGVWRVVISGLYNAVHFCRLDISLLQRGVETFDPGGAPGG</sequence>
<comment type="subcellular location">
    <subcellularLocation>
        <location evidence="1">Cell membrane</location>
        <topology evidence="1">Multi-pass membrane protein</topology>
    </subcellularLocation>
</comment>
<protein>
    <recommendedName>
        <fullName evidence="2">Receptor for retinol uptake STRA6</fullName>
    </recommendedName>
</protein>
<evidence type="ECO:0000256" key="1">
    <source>
        <dbReference type="ARBA" id="ARBA00004651"/>
    </source>
</evidence>
<dbReference type="GO" id="GO:0019841">
    <property type="term" value="F:retinol binding"/>
    <property type="evidence" value="ECO:0007669"/>
    <property type="project" value="UniProtKB-KW"/>
</dbReference>
<keyword evidence="6" id="KW-0845">Vitamin A</keyword>
<feature type="chain" id="PRO_5001873057" description="Receptor for retinol uptake STRA6" evidence="12">
    <location>
        <begin position="18"/>
        <end position="94"/>
    </location>
</feature>
<evidence type="ECO:0000256" key="9">
    <source>
        <dbReference type="ARBA" id="ARBA00023136"/>
    </source>
</evidence>
<keyword evidence="3" id="KW-0813">Transport</keyword>
<keyword evidence="4" id="KW-1003">Cell membrane</keyword>
<dbReference type="GO" id="GO:0038023">
    <property type="term" value="F:signaling receptor activity"/>
    <property type="evidence" value="ECO:0007669"/>
    <property type="project" value="InterPro"/>
</dbReference>
<evidence type="ECO:0000313" key="13">
    <source>
        <dbReference type="EMBL" id="KFO65371.1"/>
    </source>
</evidence>
<feature type="non-terminal residue" evidence="13">
    <location>
        <position position="94"/>
    </location>
</feature>
<evidence type="ECO:0000256" key="11">
    <source>
        <dbReference type="SAM" id="Phobius"/>
    </source>
</evidence>
<evidence type="ECO:0000256" key="6">
    <source>
        <dbReference type="ARBA" id="ARBA00022893"/>
    </source>
</evidence>
<dbReference type="GO" id="GO:0016918">
    <property type="term" value="F:retinal binding"/>
    <property type="evidence" value="ECO:0007669"/>
    <property type="project" value="UniProtKB-KW"/>
</dbReference>
<keyword evidence="5 11" id="KW-0812">Transmembrane</keyword>
<dbReference type="STRING" id="85066.A0A091F7Z5"/>
<keyword evidence="8" id="KW-0683">Retinol-binding</keyword>
<dbReference type="GO" id="GO:0071939">
    <property type="term" value="P:vitamin A import into cell"/>
    <property type="evidence" value="ECO:0007669"/>
    <property type="project" value="TreeGrafter"/>
</dbReference>
<dbReference type="GO" id="GO:0034632">
    <property type="term" value="F:retinol transmembrane transporter activity"/>
    <property type="evidence" value="ECO:0007669"/>
    <property type="project" value="InterPro"/>
</dbReference>
<evidence type="ECO:0000256" key="4">
    <source>
        <dbReference type="ARBA" id="ARBA00022475"/>
    </source>
</evidence>
<dbReference type="PANTHER" id="PTHR21444">
    <property type="entry name" value="COILED-COIL DOMAIN-CONTAINING PROTEIN 180"/>
    <property type="match status" value="1"/>
</dbReference>
<evidence type="ECO:0000256" key="2">
    <source>
        <dbReference type="ARBA" id="ARBA00014411"/>
    </source>
</evidence>
<feature type="non-terminal residue" evidence="13">
    <location>
        <position position="1"/>
    </location>
</feature>
<reference evidence="13 14" key="1">
    <citation type="submission" date="2014-04" db="EMBL/GenBank/DDBJ databases">
        <title>Genome evolution of avian class.</title>
        <authorList>
            <person name="Zhang G."/>
            <person name="Li C."/>
        </authorList>
    </citation>
    <scope>NUCLEOTIDE SEQUENCE [LARGE SCALE GENOMIC DNA]</scope>
    <source>
        <strain evidence="13">BGI_N302</strain>
    </source>
</reference>
<keyword evidence="12" id="KW-0732">Signal</keyword>
<accession>A0A091F7Z5</accession>
<dbReference type="PANTHER" id="PTHR21444:SF16">
    <property type="entry name" value="RECEPTOR FOR RETINOL UPTAKE STRA6"/>
    <property type="match status" value="1"/>
</dbReference>
<evidence type="ECO:0000256" key="3">
    <source>
        <dbReference type="ARBA" id="ARBA00022448"/>
    </source>
</evidence>
<evidence type="ECO:0000256" key="12">
    <source>
        <dbReference type="SAM" id="SignalP"/>
    </source>
</evidence>
<dbReference type="Pfam" id="PF14752">
    <property type="entry name" value="RBP_receptor"/>
    <property type="match status" value="1"/>
</dbReference>
<keyword evidence="9 11" id="KW-0472">Membrane</keyword>
<keyword evidence="7 11" id="KW-1133">Transmembrane helix</keyword>
<dbReference type="Proteomes" id="UP000052976">
    <property type="component" value="Unassembled WGS sequence"/>
</dbReference>
<dbReference type="AlphaFoldDB" id="A0A091F7Z5"/>
<keyword evidence="10" id="KW-0675">Receptor</keyword>
<evidence type="ECO:0000256" key="10">
    <source>
        <dbReference type="ARBA" id="ARBA00023170"/>
    </source>
</evidence>
<keyword evidence="14" id="KW-1185">Reference proteome</keyword>
<dbReference type="InterPro" id="IPR026612">
    <property type="entry name" value="STRA6-like"/>
</dbReference>
<evidence type="ECO:0000256" key="8">
    <source>
        <dbReference type="ARBA" id="ARBA00023072"/>
    </source>
</evidence>
<evidence type="ECO:0000256" key="7">
    <source>
        <dbReference type="ARBA" id="ARBA00022989"/>
    </source>
</evidence>
<gene>
    <name evidence="13" type="ORF">N302_08438</name>
</gene>
<proteinExistence type="predicted"/>